<dbReference type="GO" id="GO:0008237">
    <property type="term" value="F:metallopeptidase activity"/>
    <property type="evidence" value="ECO:0007669"/>
    <property type="project" value="InterPro"/>
</dbReference>
<dbReference type="EMBL" id="FONW01000002">
    <property type="protein sequence ID" value="SFE94971.1"/>
    <property type="molecule type" value="Genomic_DNA"/>
</dbReference>
<evidence type="ECO:0000313" key="2">
    <source>
        <dbReference type="EMBL" id="SFE94971.1"/>
    </source>
</evidence>
<organism evidence="2 3">
    <name type="scientific">Sunxiuqinia elliptica</name>
    <dbReference type="NCBI Taxonomy" id="655355"/>
    <lineage>
        <taxon>Bacteria</taxon>
        <taxon>Pseudomonadati</taxon>
        <taxon>Bacteroidota</taxon>
        <taxon>Bacteroidia</taxon>
        <taxon>Marinilabiliales</taxon>
        <taxon>Prolixibacteraceae</taxon>
        <taxon>Sunxiuqinia</taxon>
    </lineage>
</organism>
<keyword evidence="3" id="KW-1185">Reference proteome</keyword>
<feature type="compositionally biased region" description="Acidic residues" evidence="1">
    <location>
        <begin position="30"/>
        <end position="41"/>
    </location>
</feature>
<name>A0A1I2ERM7_9BACT</name>
<dbReference type="STRING" id="655355.SAMN05216283_102185"/>
<dbReference type="SUPFAM" id="SSF55486">
    <property type="entry name" value="Metalloproteases ('zincins'), catalytic domain"/>
    <property type="match status" value="1"/>
</dbReference>
<dbReference type="RefSeq" id="WP_093918865.1">
    <property type="nucleotide sequence ID" value="NZ_FONW01000002.1"/>
</dbReference>
<feature type="region of interest" description="Disordered" evidence="1">
    <location>
        <begin position="23"/>
        <end position="42"/>
    </location>
</feature>
<protein>
    <recommendedName>
        <fullName evidence="4">Membrane metalloprotease</fullName>
    </recommendedName>
</protein>
<dbReference type="PROSITE" id="PS51257">
    <property type="entry name" value="PROKAR_LIPOPROTEIN"/>
    <property type="match status" value="1"/>
</dbReference>
<gene>
    <name evidence="2" type="ORF">SAMN05216283_102185</name>
</gene>
<evidence type="ECO:0000256" key="1">
    <source>
        <dbReference type="SAM" id="MobiDB-lite"/>
    </source>
</evidence>
<accession>A0A1I2ERM7</accession>
<dbReference type="Gene3D" id="3.40.390.10">
    <property type="entry name" value="Collagenase (Catalytic Domain)"/>
    <property type="match status" value="1"/>
</dbReference>
<evidence type="ECO:0008006" key="4">
    <source>
        <dbReference type="Google" id="ProtNLM"/>
    </source>
</evidence>
<dbReference type="InterPro" id="IPR024079">
    <property type="entry name" value="MetalloPept_cat_dom_sf"/>
</dbReference>
<sequence>MITRIRTFLRLALLVGAFVGCTEHTQPDPQPEEPEEPEEPIENSIQPADFLSEEKYTQLIVEIVYIEGYEPTNTSKYHLLSLIDSRLHKKGVQIFAKSILSPGEDDFSLETLKIMEEAYRTNETSEQTLVVWIFVADGHYSGNKDDNKILGLAYGPTSIALFGKTIKDYSGGLNQPTTAVLESTVLMHEFCHLLGLVNNGTPMITNHQDATHGHHCSNQDCLMYYAAETSQFLGHFLWNTPPSLKDQCLQDLKNNGGK</sequence>
<dbReference type="AlphaFoldDB" id="A0A1I2ERM7"/>
<proteinExistence type="predicted"/>
<evidence type="ECO:0000313" key="3">
    <source>
        <dbReference type="Proteomes" id="UP000198964"/>
    </source>
</evidence>
<reference evidence="2 3" key="1">
    <citation type="submission" date="2016-10" db="EMBL/GenBank/DDBJ databases">
        <authorList>
            <person name="de Groot N.N."/>
        </authorList>
    </citation>
    <scope>NUCLEOTIDE SEQUENCE [LARGE SCALE GENOMIC DNA]</scope>
    <source>
        <strain evidence="2 3">CGMCC 1.9156</strain>
    </source>
</reference>
<dbReference type="Proteomes" id="UP000198964">
    <property type="component" value="Unassembled WGS sequence"/>
</dbReference>